<evidence type="ECO:0000313" key="5">
    <source>
        <dbReference type="EMBL" id="SVA41155.1"/>
    </source>
</evidence>
<evidence type="ECO:0000259" key="4">
    <source>
        <dbReference type="Pfam" id="PF00370"/>
    </source>
</evidence>
<reference evidence="5" key="1">
    <citation type="submission" date="2018-05" db="EMBL/GenBank/DDBJ databases">
        <authorList>
            <person name="Lanie J.A."/>
            <person name="Ng W.-L."/>
            <person name="Kazmierczak K.M."/>
            <person name="Andrzejewski T.M."/>
            <person name="Davidsen T.M."/>
            <person name="Wayne K.J."/>
            <person name="Tettelin H."/>
            <person name="Glass J.I."/>
            <person name="Rusch D."/>
            <person name="Podicherti R."/>
            <person name="Tsui H.-C.T."/>
            <person name="Winkler M.E."/>
        </authorList>
    </citation>
    <scope>NUCLEOTIDE SEQUENCE</scope>
</reference>
<dbReference type="InterPro" id="IPR043129">
    <property type="entry name" value="ATPase_NBD"/>
</dbReference>
<evidence type="ECO:0000256" key="1">
    <source>
        <dbReference type="ARBA" id="ARBA00009156"/>
    </source>
</evidence>
<dbReference type="PANTHER" id="PTHR10196:SF69">
    <property type="entry name" value="GLYCEROL KINASE"/>
    <property type="match status" value="1"/>
</dbReference>
<evidence type="ECO:0000256" key="3">
    <source>
        <dbReference type="ARBA" id="ARBA00022777"/>
    </source>
</evidence>
<proteinExistence type="inferred from homology"/>
<dbReference type="AlphaFoldDB" id="A0A381VLE9"/>
<protein>
    <recommendedName>
        <fullName evidence="4">Carbohydrate kinase FGGY N-terminal domain-containing protein</fullName>
    </recommendedName>
</protein>
<organism evidence="5">
    <name type="scientific">marine metagenome</name>
    <dbReference type="NCBI Taxonomy" id="408172"/>
    <lineage>
        <taxon>unclassified sequences</taxon>
        <taxon>metagenomes</taxon>
        <taxon>ecological metagenomes</taxon>
    </lineage>
</organism>
<name>A0A381VLE9_9ZZZZ</name>
<dbReference type="GO" id="GO:0005829">
    <property type="term" value="C:cytosol"/>
    <property type="evidence" value="ECO:0007669"/>
    <property type="project" value="TreeGrafter"/>
</dbReference>
<dbReference type="GO" id="GO:0019563">
    <property type="term" value="P:glycerol catabolic process"/>
    <property type="evidence" value="ECO:0007669"/>
    <property type="project" value="TreeGrafter"/>
</dbReference>
<gene>
    <name evidence="5" type="ORF">METZ01_LOCUS94009</name>
</gene>
<dbReference type="Gene3D" id="3.30.420.40">
    <property type="match status" value="1"/>
</dbReference>
<keyword evidence="3" id="KW-0418">Kinase</keyword>
<feature type="domain" description="Carbohydrate kinase FGGY N-terminal" evidence="4">
    <location>
        <begin position="5"/>
        <end position="199"/>
    </location>
</feature>
<feature type="non-terminal residue" evidence="5">
    <location>
        <position position="200"/>
    </location>
</feature>
<sequence length="200" mass="22505">MPDAILALDQGTTGSTALVFSHDGLIVGRAYSEFTQSYPEPGWVEHDPEEIWHVSLRVMTEALAEAGVQPNELKAIGITNQRETTVVWNRQTGNPIHPAIVWQSRQTARICEGLVQDGYSKTVRDRTGLVIDAYFSGTKVKWILDRYPEARTKAHDGEILFGTIDTWLLWKLTGGTWATDPTNASRTLLYNIHDRQWDPT</sequence>
<dbReference type="SUPFAM" id="SSF53067">
    <property type="entry name" value="Actin-like ATPase domain"/>
    <property type="match status" value="1"/>
</dbReference>
<accession>A0A381VLE9</accession>
<dbReference type="PANTHER" id="PTHR10196">
    <property type="entry name" value="SUGAR KINASE"/>
    <property type="match status" value="1"/>
</dbReference>
<dbReference type="InterPro" id="IPR018484">
    <property type="entry name" value="FGGY_N"/>
</dbReference>
<dbReference type="EMBL" id="UINC01009172">
    <property type="protein sequence ID" value="SVA41155.1"/>
    <property type="molecule type" value="Genomic_DNA"/>
</dbReference>
<evidence type="ECO:0000256" key="2">
    <source>
        <dbReference type="ARBA" id="ARBA00022679"/>
    </source>
</evidence>
<keyword evidence="2" id="KW-0808">Transferase</keyword>
<dbReference type="GO" id="GO:0004370">
    <property type="term" value="F:glycerol kinase activity"/>
    <property type="evidence" value="ECO:0007669"/>
    <property type="project" value="TreeGrafter"/>
</dbReference>
<comment type="similarity">
    <text evidence="1">Belongs to the FGGY kinase family.</text>
</comment>
<dbReference type="Pfam" id="PF00370">
    <property type="entry name" value="FGGY_N"/>
    <property type="match status" value="1"/>
</dbReference>